<dbReference type="Proteomes" id="UP000033915">
    <property type="component" value="Unassembled WGS sequence"/>
</dbReference>
<proteinExistence type="predicted"/>
<organism evidence="2 3">
    <name type="scientific">Candidatus Giovannonibacteria bacterium GW2011_GWC2_44_9</name>
    <dbReference type="NCBI Taxonomy" id="1618658"/>
    <lineage>
        <taxon>Bacteria</taxon>
        <taxon>Candidatus Giovannoniibacteriota</taxon>
    </lineage>
</organism>
<evidence type="ECO:0000256" key="1">
    <source>
        <dbReference type="SAM" id="MobiDB-lite"/>
    </source>
</evidence>
<name>A0A0G1KJX2_9BACT</name>
<dbReference type="AlphaFoldDB" id="A0A0G1KJX2"/>
<gene>
    <name evidence="2" type="ORF">UW81_C0007G0006</name>
</gene>
<dbReference type="EMBL" id="LCJT01000007">
    <property type="protein sequence ID" value="KKT84011.1"/>
    <property type="molecule type" value="Genomic_DNA"/>
</dbReference>
<feature type="region of interest" description="Disordered" evidence="1">
    <location>
        <begin position="181"/>
        <end position="228"/>
    </location>
</feature>
<feature type="region of interest" description="Disordered" evidence="1">
    <location>
        <begin position="111"/>
        <end position="137"/>
    </location>
</feature>
<evidence type="ECO:0000313" key="2">
    <source>
        <dbReference type="EMBL" id="KKT84011.1"/>
    </source>
</evidence>
<evidence type="ECO:0000313" key="3">
    <source>
        <dbReference type="Proteomes" id="UP000033915"/>
    </source>
</evidence>
<feature type="compositionally biased region" description="Basic and acidic residues" evidence="1">
    <location>
        <begin position="215"/>
        <end position="228"/>
    </location>
</feature>
<accession>A0A0G1KJX2</accession>
<comment type="caution">
    <text evidence="2">The sequence shown here is derived from an EMBL/GenBank/DDBJ whole genome shotgun (WGS) entry which is preliminary data.</text>
</comment>
<sequence length="228" mass="24790">MADQKDILERVSELPDDLRKALFARTTTDTIQSIGKNAGLPIDKIGELADETGRVMLGFTPPSDYVKNLVSRLGAPQEKARAIAEEINQKVFQPVRESLKKIHGISGPVASASAQSTEAPGGPKIITPVSTIKQMPSPKPLLKREDIAAPPKPLPAPEISELLSIPPIFVKKIPEPIVSKPDIIPPPKESVPQNSLAAKTALDKELNSPIPKQRPQYDKDPYRETIEP</sequence>
<protein>
    <submittedName>
        <fullName evidence="2">Uncharacterized protein</fullName>
    </submittedName>
</protein>
<reference evidence="2 3" key="1">
    <citation type="journal article" date="2015" name="Nature">
        <title>rRNA introns, odd ribosomes, and small enigmatic genomes across a large radiation of phyla.</title>
        <authorList>
            <person name="Brown C.T."/>
            <person name="Hug L.A."/>
            <person name="Thomas B.C."/>
            <person name="Sharon I."/>
            <person name="Castelle C.J."/>
            <person name="Singh A."/>
            <person name="Wilkins M.J."/>
            <person name="Williams K.H."/>
            <person name="Banfield J.F."/>
        </authorList>
    </citation>
    <scope>NUCLEOTIDE SEQUENCE [LARGE SCALE GENOMIC DNA]</scope>
</reference>